<keyword evidence="6" id="KW-0677">Repeat</keyword>
<evidence type="ECO:0000256" key="13">
    <source>
        <dbReference type="ARBA" id="ARBA00083621"/>
    </source>
</evidence>
<evidence type="ECO:0000256" key="14">
    <source>
        <dbReference type="PROSITE-ProRule" id="PRU10052"/>
    </source>
</evidence>
<evidence type="ECO:0000256" key="3">
    <source>
        <dbReference type="ARBA" id="ARBA00012736"/>
    </source>
</evidence>
<keyword evidence="18" id="KW-1185">Reference proteome</keyword>
<dbReference type="Pfam" id="PF00295">
    <property type="entry name" value="Glyco_hydro_28"/>
    <property type="match status" value="1"/>
</dbReference>
<dbReference type="GO" id="GO:0005576">
    <property type="term" value="C:extracellular region"/>
    <property type="evidence" value="ECO:0007669"/>
    <property type="project" value="UniProtKB-SubCell"/>
</dbReference>
<comment type="similarity">
    <text evidence="2 15">Belongs to the glycosyl hydrolase 28 family.</text>
</comment>
<evidence type="ECO:0000313" key="17">
    <source>
        <dbReference type="EMBL" id="KAJ4387328.1"/>
    </source>
</evidence>
<dbReference type="SUPFAM" id="SSF51126">
    <property type="entry name" value="Pectin lyase-like"/>
    <property type="match status" value="1"/>
</dbReference>
<dbReference type="OrthoDB" id="1546079at2759"/>
<feature type="active site" evidence="14">
    <location>
        <position position="234"/>
    </location>
</feature>
<keyword evidence="5 16" id="KW-0732">Signal</keyword>
<comment type="caution">
    <text evidence="17">The sequence shown here is derived from an EMBL/GenBank/DDBJ whole genome shotgun (WGS) entry which is preliminary data.</text>
</comment>
<evidence type="ECO:0000313" key="18">
    <source>
        <dbReference type="Proteomes" id="UP001140453"/>
    </source>
</evidence>
<comment type="subcellular location">
    <subcellularLocation>
        <location evidence="1">Secreted</location>
    </subcellularLocation>
</comment>
<evidence type="ECO:0000256" key="11">
    <source>
        <dbReference type="ARBA" id="ARBA00023316"/>
    </source>
</evidence>
<dbReference type="FunFam" id="2.160.20.10:FF:000002">
    <property type="entry name" value="Endopolygalacturonase D"/>
    <property type="match status" value="1"/>
</dbReference>
<evidence type="ECO:0000256" key="5">
    <source>
        <dbReference type="ARBA" id="ARBA00022729"/>
    </source>
</evidence>
<name>A0A9W8YM00_9PEZI</name>
<dbReference type="Proteomes" id="UP001140453">
    <property type="component" value="Unassembled WGS sequence"/>
</dbReference>
<reference evidence="17" key="1">
    <citation type="submission" date="2022-10" db="EMBL/GenBank/DDBJ databases">
        <title>Tapping the CABI collections for fungal endophytes: first genome assemblies for Collariella, Neodidymelliopsis, Ascochyta clinopodiicola, Didymella pomorum, Didymosphaeria variabile, Neocosmospora piperis and Neocucurbitaria cava.</title>
        <authorList>
            <person name="Hill R."/>
        </authorList>
    </citation>
    <scope>NUCLEOTIDE SEQUENCE</scope>
    <source>
        <strain evidence="17">IMI 355082</strain>
    </source>
</reference>
<evidence type="ECO:0000256" key="9">
    <source>
        <dbReference type="ARBA" id="ARBA00023157"/>
    </source>
</evidence>
<keyword evidence="4" id="KW-0964">Secreted</keyword>
<evidence type="ECO:0000256" key="12">
    <source>
        <dbReference type="ARBA" id="ARBA00034074"/>
    </source>
</evidence>
<evidence type="ECO:0000256" key="10">
    <source>
        <dbReference type="ARBA" id="ARBA00023295"/>
    </source>
</evidence>
<evidence type="ECO:0000256" key="4">
    <source>
        <dbReference type="ARBA" id="ARBA00022525"/>
    </source>
</evidence>
<keyword evidence="8" id="KW-0865">Zymogen</keyword>
<keyword evidence="11" id="KW-0961">Cell wall biogenesis/degradation</keyword>
<dbReference type="Gene3D" id="2.160.20.10">
    <property type="entry name" value="Single-stranded right-handed beta-helix, Pectin lyase-like"/>
    <property type="match status" value="1"/>
</dbReference>
<gene>
    <name evidence="17" type="ORF">N0V93_007917</name>
</gene>
<evidence type="ECO:0000256" key="6">
    <source>
        <dbReference type="ARBA" id="ARBA00022737"/>
    </source>
</evidence>
<sequence length="377" mass="38038">MHRSFAAVLAGSAVVIASPAVAPAPTPAATLAKRGSCTFSGSDGAASASASKADCATITISAVTVPSGTTLDLTDLADDTAVVFAGTTTWEYAEWDGPLLSISGTGIAVSGTSDHQLDGQGALWWDGEGDDGVTKPKFFYAHDLTSSTITGINILNPPHQVVSINGASDLTIDSMTIDGSDGDDNGGKNTDCFDISDSDTVTISNAVCKNQDDCVAVNSGSNIVFSGGECSGGHGLSIGSVGGRDDNTVDTVTFSSSTVSNSMNGVRVKARSGDTGSITGVTYKDITLDSITDYGILIEQNYDGGDLKGDATTGIPITELTLSGISGTVDSDGTNIAIVCGSSSSCSDWTWSSVSVSGGEDYDSCENIPDGATCTTS</sequence>
<evidence type="ECO:0000256" key="8">
    <source>
        <dbReference type="ARBA" id="ARBA00023145"/>
    </source>
</evidence>
<evidence type="ECO:0000256" key="7">
    <source>
        <dbReference type="ARBA" id="ARBA00022801"/>
    </source>
</evidence>
<feature type="signal peptide" evidence="16">
    <location>
        <begin position="1"/>
        <end position="17"/>
    </location>
</feature>
<dbReference type="InterPro" id="IPR011050">
    <property type="entry name" value="Pectin_lyase_fold/virulence"/>
</dbReference>
<keyword evidence="10 15" id="KW-0326">Glycosidase</keyword>
<accession>A0A9W8YM00</accession>
<dbReference type="PROSITE" id="PS00502">
    <property type="entry name" value="POLYGALACTURONASE"/>
    <property type="match status" value="1"/>
</dbReference>
<protein>
    <recommendedName>
        <fullName evidence="3">endo-polygalacturonase</fullName>
        <ecNumber evidence="3">3.2.1.15</ecNumber>
    </recommendedName>
    <alternativeName>
        <fullName evidence="13">Pectinase</fullName>
    </alternativeName>
</protein>
<proteinExistence type="inferred from homology"/>
<feature type="chain" id="PRO_5040974718" description="endo-polygalacturonase" evidence="16">
    <location>
        <begin position="18"/>
        <end position="377"/>
    </location>
</feature>
<dbReference type="InterPro" id="IPR050434">
    <property type="entry name" value="Glycosyl_hydrlase_28"/>
</dbReference>
<dbReference type="PANTHER" id="PTHR31884:SF1">
    <property type="entry name" value="POLYGALACTURONASE"/>
    <property type="match status" value="1"/>
</dbReference>
<dbReference type="GO" id="GO:0004650">
    <property type="term" value="F:polygalacturonase activity"/>
    <property type="evidence" value="ECO:0007669"/>
    <property type="project" value="UniProtKB-EC"/>
</dbReference>
<dbReference type="GO" id="GO:0045490">
    <property type="term" value="P:pectin catabolic process"/>
    <property type="evidence" value="ECO:0007669"/>
    <property type="project" value="TreeGrafter"/>
</dbReference>
<dbReference type="InterPro" id="IPR000743">
    <property type="entry name" value="Glyco_hydro_28"/>
</dbReference>
<organism evidence="17 18">
    <name type="scientific">Gnomoniopsis smithogilvyi</name>
    <dbReference type="NCBI Taxonomy" id="1191159"/>
    <lineage>
        <taxon>Eukaryota</taxon>
        <taxon>Fungi</taxon>
        <taxon>Dikarya</taxon>
        <taxon>Ascomycota</taxon>
        <taxon>Pezizomycotina</taxon>
        <taxon>Sordariomycetes</taxon>
        <taxon>Sordariomycetidae</taxon>
        <taxon>Diaporthales</taxon>
        <taxon>Gnomoniaceae</taxon>
        <taxon>Gnomoniopsis</taxon>
    </lineage>
</organism>
<evidence type="ECO:0000256" key="2">
    <source>
        <dbReference type="ARBA" id="ARBA00008834"/>
    </source>
</evidence>
<comment type="catalytic activity">
    <reaction evidence="12">
        <text>(1,4-alpha-D-galacturonosyl)n+m + H2O = (1,4-alpha-D-galacturonosyl)n + (1,4-alpha-D-galacturonosyl)m.</text>
        <dbReference type="EC" id="3.2.1.15"/>
    </reaction>
</comment>
<dbReference type="AlphaFoldDB" id="A0A9W8YM00"/>
<keyword evidence="9" id="KW-1015">Disulfide bond</keyword>
<dbReference type="InterPro" id="IPR012334">
    <property type="entry name" value="Pectin_lyas_fold"/>
</dbReference>
<evidence type="ECO:0000256" key="16">
    <source>
        <dbReference type="SAM" id="SignalP"/>
    </source>
</evidence>
<dbReference type="EMBL" id="JAPEVB010000005">
    <property type="protein sequence ID" value="KAJ4387328.1"/>
    <property type="molecule type" value="Genomic_DNA"/>
</dbReference>
<evidence type="ECO:0000256" key="1">
    <source>
        <dbReference type="ARBA" id="ARBA00004613"/>
    </source>
</evidence>
<dbReference type="SMART" id="SM00710">
    <property type="entry name" value="PbH1"/>
    <property type="match status" value="5"/>
</dbReference>
<dbReference type="GO" id="GO:0071555">
    <property type="term" value="P:cell wall organization"/>
    <property type="evidence" value="ECO:0007669"/>
    <property type="project" value="UniProtKB-KW"/>
</dbReference>
<dbReference type="InterPro" id="IPR006626">
    <property type="entry name" value="PbH1"/>
</dbReference>
<dbReference type="PANTHER" id="PTHR31884">
    <property type="entry name" value="POLYGALACTURONASE"/>
    <property type="match status" value="1"/>
</dbReference>
<dbReference type="EC" id="3.2.1.15" evidence="3"/>
<evidence type="ECO:0000256" key="15">
    <source>
        <dbReference type="RuleBase" id="RU361169"/>
    </source>
</evidence>
<keyword evidence="7 15" id="KW-0378">Hydrolase</keyword>